<reference evidence="2" key="1">
    <citation type="journal article" date="2007" name="Nature">
        <title>The grapevine genome sequence suggests ancestral hexaploidization in major angiosperm phyla.</title>
        <authorList>
            <consortium name="The French-Italian Public Consortium for Grapevine Genome Characterization."/>
            <person name="Jaillon O."/>
            <person name="Aury J.-M."/>
            <person name="Noel B."/>
            <person name="Policriti A."/>
            <person name="Clepet C."/>
            <person name="Casagrande A."/>
            <person name="Choisne N."/>
            <person name="Aubourg S."/>
            <person name="Vitulo N."/>
            <person name="Jubin C."/>
            <person name="Vezzi A."/>
            <person name="Legeai F."/>
            <person name="Hugueney P."/>
            <person name="Dasilva C."/>
            <person name="Horner D."/>
            <person name="Mica E."/>
            <person name="Jublot D."/>
            <person name="Poulain J."/>
            <person name="Bruyere C."/>
            <person name="Billault A."/>
            <person name="Segurens B."/>
            <person name="Gouyvenoux M."/>
            <person name="Ugarte E."/>
            <person name="Cattonaro F."/>
            <person name="Anthouard V."/>
            <person name="Vico V."/>
            <person name="Del Fabbro C."/>
            <person name="Alaux M."/>
            <person name="Di Gaspero G."/>
            <person name="Dumas V."/>
            <person name="Felice N."/>
            <person name="Paillard S."/>
            <person name="Juman I."/>
            <person name="Moroldo M."/>
            <person name="Scalabrin S."/>
            <person name="Canaguier A."/>
            <person name="Le Clainche I."/>
            <person name="Malacrida G."/>
            <person name="Durand E."/>
            <person name="Pesole G."/>
            <person name="Laucou V."/>
            <person name="Chatelet P."/>
            <person name="Merdinoglu D."/>
            <person name="Delledonne M."/>
            <person name="Pezzotti M."/>
            <person name="Lecharny A."/>
            <person name="Scarpelli C."/>
            <person name="Artiguenave F."/>
            <person name="Pe M.E."/>
            <person name="Valle G."/>
            <person name="Morgante M."/>
            <person name="Caboche M."/>
            <person name="Adam-Blondon A.-F."/>
            <person name="Weissenbach J."/>
            <person name="Quetier F."/>
            <person name="Wincker P."/>
        </authorList>
    </citation>
    <scope>NUCLEOTIDE SEQUENCE [LARGE SCALE GENOMIC DNA]</scope>
    <source>
        <strain evidence="2">cv. Pinot noir / PN40024</strain>
    </source>
</reference>
<keyword evidence="2" id="KW-1185">Reference proteome</keyword>
<dbReference type="Proteomes" id="UP000009183">
    <property type="component" value="Chromosome 14"/>
</dbReference>
<organism evidence="1 2">
    <name type="scientific">Vitis vinifera</name>
    <name type="common">Grape</name>
    <dbReference type="NCBI Taxonomy" id="29760"/>
    <lineage>
        <taxon>Eukaryota</taxon>
        <taxon>Viridiplantae</taxon>
        <taxon>Streptophyta</taxon>
        <taxon>Embryophyta</taxon>
        <taxon>Tracheophyta</taxon>
        <taxon>Spermatophyta</taxon>
        <taxon>Magnoliopsida</taxon>
        <taxon>eudicotyledons</taxon>
        <taxon>Gunneridae</taxon>
        <taxon>Pentapetalae</taxon>
        <taxon>rosids</taxon>
        <taxon>Vitales</taxon>
        <taxon>Vitaceae</taxon>
        <taxon>Viteae</taxon>
        <taxon>Vitis</taxon>
    </lineage>
</organism>
<evidence type="ECO:0000313" key="2">
    <source>
        <dbReference type="Proteomes" id="UP000009183"/>
    </source>
</evidence>
<name>D7TXE3_VITVI</name>
<accession>D7TXE3</accession>
<dbReference type="EMBL" id="FN596256">
    <property type="protein sequence ID" value="CBI35198.3"/>
    <property type="molecule type" value="Genomic_DNA"/>
</dbReference>
<dbReference type="AlphaFoldDB" id="D7TXE3"/>
<dbReference type="InParanoid" id="D7TXE3"/>
<proteinExistence type="predicted"/>
<evidence type="ECO:0000313" key="1">
    <source>
        <dbReference type="EMBL" id="CBI35198.3"/>
    </source>
</evidence>
<protein>
    <submittedName>
        <fullName evidence="1">Uncharacterized protein</fullName>
    </submittedName>
</protein>
<dbReference type="HOGENOM" id="CLU_2817660_0_0_1"/>
<dbReference type="PaxDb" id="29760-VIT_14s0081g00180.t01"/>
<gene>
    <name evidence="1" type="ordered locus">VIT_14s0081g00180</name>
</gene>
<sequence length="67" mass="7935">MKRKTRQRLGFQNFRVPRTNGVLGFCIESWRWGEKCETFFFFLFGKVGEGGLLRFFGYSDVEAELDE</sequence>